<keyword evidence="1" id="KW-0812">Transmembrane</keyword>
<protein>
    <submittedName>
        <fullName evidence="3">Unannotated protein</fullName>
    </submittedName>
</protein>
<keyword evidence="1" id="KW-0472">Membrane</keyword>
<reference evidence="3" key="1">
    <citation type="submission" date="2020-05" db="EMBL/GenBank/DDBJ databases">
        <authorList>
            <person name="Chiriac C."/>
            <person name="Salcher M."/>
            <person name="Ghai R."/>
            <person name="Kavagutti S V."/>
        </authorList>
    </citation>
    <scope>NUCLEOTIDE SEQUENCE</scope>
</reference>
<dbReference type="AlphaFoldDB" id="A0A6J6B5E4"/>
<sequence>MGTVFILVSGAGLATRLLTSTPIKWLGEISYSLYLWHWPLFVFLVILFPDAGLIAFGVTCIVSVLFAFGSFRFVETPFRLGTSSIAKSTRSVLALAILLPLAVSTLQQASIPYQKSIYDTYNYTNNRKELASQKLRCADTWLTTQIIERCTVLAPQSKGSVLLIGDSQAESISDGVSEASKQLDLDLTLFTVASCPMMDLKNKFQPNTCPKFETAIESIAKLEPNFLVISNAINPYLENDNCPIRENLECSVNRADRIDDWFKSFTSLTLDLDEMKQNTIFVMQAPYLGNDTRGLSLINKVFGVSAKKSYRKNMTEQVIFENRIQNISNKSKYVKVVYPSHTICKNTSCTPETKDQRGWLRDAEHLSKAGSLQLTSDIILAIQQFSS</sequence>
<dbReference type="GO" id="GO:0016020">
    <property type="term" value="C:membrane"/>
    <property type="evidence" value="ECO:0007669"/>
    <property type="project" value="TreeGrafter"/>
</dbReference>
<dbReference type="InterPro" id="IPR043968">
    <property type="entry name" value="SGNH"/>
</dbReference>
<gene>
    <name evidence="3" type="ORF">UFOPK1353_00529</name>
</gene>
<feature type="domain" description="SGNH" evidence="2">
    <location>
        <begin position="146"/>
        <end position="376"/>
    </location>
</feature>
<proteinExistence type="predicted"/>
<feature type="transmembrane region" description="Helical" evidence="1">
    <location>
        <begin position="35"/>
        <end position="68"/>
    </location>
</feature>
<dbReference type="GO" id="GO:0009103">
    <property type="term" value="P:lipopolysaccharide biosynthetic process"/>
    <property type="evidence" value="ECO:0007669"/>
    <property type="project" value="TreeGrafter"/>
</dbReference>
<evidence type="ECO:0000313" key="3">
    <source>
        <dbReference type="EMBL" id="CAB4533924.1"/>
    </source>
</evidence>
<accession>A0A6J6B5E4</accession>
<organism evidence="3">
    <name type="scientific">freshwater metagenome</name>
    <dbReference type="NCBI Taxonomy" id="449393"/>
    <lineage>
        <taxon>unclassified sequences</taxon>
        <taxon>metagenomes</taxon>
        <taxon>ecological metagenomes</taxon>
    </lineage>
</organism>
<dbReference type="EMBL" id="CAEZSE010000066">
    <property type="protein sequence ID" value="CAB4533924.1"/>
    <property type="molecule type" value="Genomic_DNA"/>
</dbReference>
<evidence type="ECO:0000259" key="2">
    <source>
        <dbReference type="Pfam" id="PF19040"/>
    </source>
</evidence>
<dbReference type="PANTHER" id="PTHR23028:SF53">
    <property type="entry name" value="ACYL_TRANSF_3 DOMAIN-CONTAINING PROTEIN"/>
    <property type="match status" value="1"/>
</dbReference>
<evidence type="ECO:0000256" key="1">
    <source>
        <dbReference type="SAM" id="Phobius"/>
    </source>
</evidence>
<dbReference type="InterPro" id="IPR050879">
    <property type="entry name" value="Acyltransferase_3"/>
</dbReference>
<dbReference type="Pfam" id="PF19040">
    <property type="entry name" value="SGNH"/>
    <property type="match status" value="1"/>
</dbReference>
<dbReference type="PANTHER" id="PTHR23028">
    <property type="entry name" value="ACETYLTRANSFERASE"/>
    <property type="match status" value="1"/>
</dbReference>
<name>A0A6J6B5E4_9ZZZZ</name>
<keyword evidence="1" id="KW-1133">Transmembrane helix</keyword>